<evidence type="ECO:0000313" key="2">
    <source>
        <dbReference type="EMBL" id="GAB1227860.1"/>
    </source>
</evidence>
<evidence type="ECO:0000313" key="3">
    <source>
        <dbReference type="Proteomes" id="UP001628156"/>
    </source>
</evidence>
<dbReference type="EMBL" id="BAAFRS010000205">
    <property type="protein sequence ID" value="GAB1224533.1"/>
    <property type="molecule type" value="Genomic_DNA"/>
</dbReference>
<gene>
    <name evidence="1" type="ORF">ENUP19_0205G0041</name>
    <name evidence="2" type="ORF">ENUP19_0361G0031</name>
</gene>
<accession>A0ABQ0DNU8</accession>
<comment type="caution">
    <text evidence="1">The sequence shown here is derived from an EMBL/GenBank/DDBJ whole genome shotgun (WGS) entry which is preliminary data.</text>
</comment>
<reference evidence="1 3" key="1">
    <citation type="journal article" date="2019" name="PLoS Negl. Trop. Dis.">
        <title>Whole genome sequencing of Entamoeba nuttalli reveals mammalian host-related molecular signatures and a novel octapeptide-repeat surface protein.</title>
        <authorList>
            <person name="Tanaka M."/>
            <person name="Makiuchi T."/>
            <person name="Komiyama T."/>
            <person name="Shiina T."/>
            <person name="Osaki K."/>
            <person name="Tachibana H."/>
        </authorList>
    </citation>
    <scope>NUCLEOTIDE SEQUENCE [LARGE SCALE GENOMIC DNA]</scope>
    <source>
        <strain evidence="1 3">P19-061405</strain>
    </source>
</reference>
<evidence type="ECO:0008006" key="4">
    <source>
        <dbReference type="Google" id="ProtNLM"/>
    </source>
</evidence>
<dbReference type="Proteomes" id="UP001628156">
    <property type="component" value="Unassembled WGS sequence"/>
</dbReference>
<reference evidence="1" key="2">
    <citation type="submission" date="2024-08" db="EMBL/GenBank/DDBJ databases">
        <title>Draft genome assembly of Entamoeba nuttalli using a combination of long-read and short-read sequencing data.</title>
        <authorList>
            <person name="Tanaka M."/>
            <person name="Tachibana H."/>
        </authorList>
    </citation>
    <scope>NUCLEOTIDE SEQUENCE</scope>
    <source>
        <strain evidence="1">P19-061405</strain>
    </source>
</reference>
<name>A0ABQ0DNU8_9EUKA</name>
<proteinExistence type="predicted"/>
<dbReference type="EMBL" id="BAAFRS010000361">
    <property type="protein sequence ID" value="GAB1227860.1"/>
    <property type="molecule type" value="Genomic_DNA"/>
</dbReference>
<keyword evidence="3" id="KW-1185">Reference proteome</keyword>
<protein>
    <recommendedName>
        <fullName evidence="4">CopG family transcriptional regulator</fullName>
    </recommendedName>
</protein>
<evidence type="ECO:0000313" key="1">
    <source>
        <dbReference type="EMBL" id="GAB1224533.1"/>
    </source>
</evidence>
<sequence>MHSLPRHPFVDYPTYYVHPTYTNDKHITKQLFNCIDEQEKLFNERKRETQKLKELKPEQRYPKIRVSHQVFKELKAIQEEKGYKSFGEVVKKLLNRYGEDIRISTPSSLPSCN</sequence>
<organism evidence="1 3">
    <name type="scientific">Entamoeba nuttalli</name>
    <dbReference type="NCBI Taxonomy" id="412467"/>
    <lineage>
        <taxon>Eukaryota</taxon>
        <taxon>Amoebozoa</taxon>
        <taxon>Evosea</taxon>
        <taxon>Archamoebae</taxon>
        <taxon>Mastigamoebida</taxon>
        <taxon>Entamoebidae</taxon>
        <taxon>Entamoeba</taxon>
    </lineage>
</organism>